<comment type="subunit">
    <text evidence="10">Heterotetramer of two alpha and two beta chains arranged as a dimer of alpha/beta heterodimers.</text>
</comment>
<keyword evidence="1 10" id="KW-0949">S-adenosyl-L-methionine</keyword>
<dbReference type="Gene3D" id="3.60.90.10">
    <property type="entry name" value="S-adenosylmethionine decarboxylase"/>
    <property type="match status" value="1"/>
</dbReference>
<dbReference type="InterPro" id="IPR017716">
    <property type="entry name" value="S-AdoMet_deCOase_pro-enz"/>
</dbReference>
<protein>
    <recommendedName>
        <fullName evidence="10">S-adenosylmethionine decarboxylase proenzyme</fullName>
        <shortName evidence="10">AdoMetDC</shortName>
        <shortName evidence="10">SAMDC</shortName>
        <ecNumber evidence="10">4.1.1.50</ecNumber>
    </recommendedName>
    <component>
        <recommendedName>
            <fullName evidence="10">S-adenosylmethionine decarboxylase beta chain</fullName>
        </recommendedName>
    </component>
    <component>
        <recommendedName>
            <fullName evidence="10">S-adenosylmethionine decarboxylase alpha chain</fullName>
        </recommendedName>
    </component>
</protein>
<evidence type="ECO:0000256" key="1">
    <source>
        <dbReference type="ARBA" id="ARBA00022691"/>
    </source>
</evidence>
<keyword evidence="8 10" id="KW-0704">Schiff base</keyword>
<evidence type="ECO:0000256" key="3">
    <source>
        <dbReference type="ARBA" id="ARBA00022813"/>
    </source>
</evidence>
<dbReference type="AlphaFoldDB" id="A0A839S1T4"/>
<evidence type="ECO:0000256" key="2">
    <source>
        <dbReference type="ARBA" id="ARBA00022793"/>
    </source>
</evidence>
<evidence type="ECO:0000256" key="5">
    <source>
        <dbReference type="ARBA" id="ARBA00023115"/>
    </source>
</evidence>
<dbReference type="EC" id="4.1.1.50" evidence="10"/>
<feature type="active site" description="Proton acceptor; for processing activity" evidence="10">
    <location>
        <position position="76"/>
    </location>
</feature>
<dbReference type="Pfam" id="PF02675">
    <property type="entry name" value="AdoMet_dc"/>
    <property type="match status" value="1"/>
</dbReference>
<dbReference type="GO" id="GO:0004014">
    <property type="term" value="F:adenosylmethionine decarboxylase activity"/>
    <property type="evidence" value="ECO:0007669"/>
    <property type="project" value="UniProtKB-UniRule"/>
</dbReference>
<feature type="modified residue" description="Pyruvic acid (Ser); by autocatalysis" evidence="10">
    <location>
        <position position="71"/>
    </location>
</feature>
<keyword evidence="3 10" id="KW-0068">Autocatalytic cleavage</keyword>
<reference evidence="11 12" key="1">
    <citation type="submission" date="2020-08" db="EMBL/GenBank/DDBJ databases">
        <title>Genomic Encyclopedia of Type Strains, Phase III (KMG-III): the genomes of soil and plant-associated and newly described type strains.</title>
        <authorList>
            <person name="Whitman W."/>
        </authorList>
    </citation>
    <scope>NUCLEOTIDE SEQUENCE [LARGE SCALE GENOMIC DNA]</scope>
    <source>
        <strain evidence="11 12">CECT 8577</strain>
    </source>
</reference>
<sequence>MPTDRSYVGVFSGTHVLAELDGVDPRLLDDETFLRAALAHTLTEAGATVCDVIAHRFEPQGVTVLAMLAESHASVHTYPEVGAAFVDVFTCGDRADPAHAVRLLGDALGSRPVTMSTVRRGDPARQTTMTGG</sequence>
<dbReference type="SUPFAM" id="SSF56276">
    <property type="entry name" value="S-adenosylmethionine decarboxylase"/>
    <property type="match status" value="1"/>
</dbReference>
<organism evidence="11 12">
    <name type="scientific">Prauserella isguenensis</name>
    <dbReference type="NCBI Taxonomy" id="1470180"/>
    <lineage>
        <taxon>Bacteria</taxon>
        <taxon>Bacillati</taxon>
        <taxon>Actinomycetota</taxon>
        <taxon>Actinomycetes</taxon>
        <taxon>Pseudonocardiales</taxon>
        <taxon>Pseudonocardiaceae</taxon>
        <taxon>Prauserella</taxon>
    </lineage>
</organism>
<comment type="similarity">
    <text evidence="10">Belongs to the prokaryotic AdoMetDC family. Type 1 subfamily.</text>
</comment>
<feature type="site" description="Cleavage (non-hydrolytic); by autolysis" evidence="10">
    <location>
        <begin position="70"/>
        <end position="71"/>
    </location>
</feature>
<evidence type="ECO:0000256" key="10">
    <source>
        <dbReference type="HAMAP-Rule" id="MF_00464"/>
    </source>
</evidence>
<evidence type="ECO:0000256" key="4">
    <source>
        <dbReference type="ARBA" id="ARBA00023066"/>
    </source>
</evidence>
<dbReference type="PANTHER" id="PTHR33866">
    <property type="entry name" value="S-ADENOSYLMETHIONINE DECARBOXYLASE PROENZYME"/>
    <property type="match status" value="1"/>
</dbReference>
<dbReference type="PANTHER" id="PTHR33866:SF2">
    <property type="entry name" value="S-ADENOSYLMETHIONINE DECARBOXYLASE PROENZYME"/>
    <property type="match status" value="1"/>
</dbReference>
<gene>
    <name evidence="10" type="primary">speH</name>
    <name evidence="11" type="ORF">FHS23_002297</name>
</gene>
<dbReference type="NCBIfam" id="TIGR03330">
    <property type="entry name" value="SAM_DCase_Bsu"/>
    <property type="match status" value="1"/>
</dbReference>
<dbReference type="Proteomes" id="UP000550714">
    <property type="component" value="Unassembled WGS sequence"/>
</dbReference>
<evidence type="ECO:0000256" key="6">
    <source>
        <dbReference type="ARBA" id="ARBA00023145"/>
    </source>
</evidence>
<evidence type="ECO:0000256" key="7">
    <source>
        <dbReference type="ARBA" id="ARBA00023239"/>
    </source>
</evidence>
<evidence type="ECO:0000313" key="12">
    <source>
        <dbReference type="Proteomes" id="UP000550714"/>
    </source>
</evidence>
<keyword evidence="5 10" id="KW-0620">Polyamine biosynthesis</keyword>
<keyword evidence="4 10" id="KW-0745">Spermidine biosynthesis</keyword>
<comment type="catalytic activity">
    <reaction evidence="10">
        <text>S-adenosyl-L-methionine + H(+) = S-adenosyl 3-(methylsulfanyl)propylamine + CO2</text>
        <dbReference type="Rhea" id="RHEA:15981"/>
        <dbReference type="ChEBI" id="CHEBI:15378"/>
        <dbReference type="ChEBI" id="CHEBI:16526"/>
        <dbReference type="ChEBI" id="CHEBI:57443"/>
        <dbReference type="ChEBI" id="CHEBI:59789"/>
        <dbReference type="EC" id="4.1.1.50"/>
    </reaction>
</comment>
<feature type="chain" id="PRO_5033175965" description="S-adenosylmethionine decarboxylase alpha chain" evidence="10">
    <location>
        <begin position="71"/>
        <end position="132"/>
    </location>
</feature>
<dbReference type="GO" id="GO:0005829">
    <property type="term" value="C:cytosol"/>
    <property type="evidence" value="ECO:0007669"/>
    <property type="project" value="TreeGrafter"/>
</dbReference>
<dbReference type="GO" id="GO:0008295">
    <property type="term" value="P:spermidine biosynthetic process"/>
    <property type="evidence" value="ECO:0007669"/>
    <property type="project" value="UniProtKB-UniRule"/>
</dbReference>
<keyword evidence="2 10" id="KW-0210">Decarboxylase</keyword>
<evidence type="ECO:0000256" key="8">
    <source>
        <dbReference type="ARBA" id="ARBA00023270"/>
    </source>
</evidence>
<dbReference type="UniPathway" id="UPA00331">
    <property type="reaction ID" value="UER00451"/>
</dbReference>
<dbReference type="HAMAP" id="MF_00464">
    <property type="entry name" value="AdoMetDC_1"/>
    <property type="match status" value="1"/>
</dbReference>
<evidence type="ECO:0000256" key="9">
    <source>
        <dbReference type="ARBA" id="ARBA00023317"/>
    </source>
</evidence>
<keyword evidence="12" id="KW-1185">Reference proteome</keyword>
<comment type="function">
    <text evidence="10">Catalyzes the decarboxylation of S-adenosylmethionine to S-adenosylmethioninamine (dcAdoMet), the propylamine donor required for the synthesis of the polyamines spermine and spermidine from the diamine putrescine.</text>
</comment>
<feature type="active site" description="Schiff-base intermediate with substrate; via pyruvic acid" evidence="10">
    <location>
        <position position="71"/>
    </location>
</feature>
<comment type="cofactor">
    <cofactor evidence="10">
        <name>pyruvate</name>
        <dbReference type="ChEBI" id="CHEBI:15361"/>
    </cofactor>
    <text evidence="10">Binds 1 pyruvoyl group covalently per subunit.</text>
</comment>
<dbReference type="InterPro" id="IPR016067">
    <property type="entry name" value="S-AdoMet_deCO2ase_core"/>
</dbReference>
<dbReference type="RefSeq" id="WP_183652852.1">
    <property type="nucleotide sequence ID" value="NZ_JACHWU010000002.1"/>
</dbReference>
<dbReference type="InterPro" id="IPR003826">
    <property type="entry name" value="AdoMetDC_fam_prok"/>
</dbReference>
<name>A0A839S1T4_9PSEU</name>
<accession>A0A839S1T4</accession>
<evidence type="ECO:0000313" key="11">
    <source>
        <dbReference type="EMBL" id="MBB3051274.1"/>
    </source>
</evidence>
<comment type="pathway">
    <text evidence="10">Amine and polyamine biosynthesis; S-adenosylmethioninamine biosynthesis; S-adenosylmethioninamine from S-adenosyl-L-methionine: step 1/1.</text>
</comment>
<feature type="active site" description="Proton donor; for catalytic activity" evidence="10">
    <location>
        <position position="91"/>
    </location>
</feature>
<keyword evidence="7 10" id="KW-0456">Lyase</keyword>
<dbReference type="EMBL" id="JACHWU010000002">
    <property type="protein sequence ID" value="MBB3051274.1"/>
    <property type="molecule type" value="Genomic_DNA"/>
</dbReference>
<comment type="caution">
    <text evidence="11">The sequence shown here is derived from an EMBL/GenBank/DDBJ whole genome shotgun (WGS) entry which is preliminary data.</text>
</comment>
<feature type="chain" id="PRO_5033175966" description="S-adenosylmethionine decarboxylase beta chain" evidence="10">
    <location>
        <begin position="1"/>
        <end position="70"/>
    </location>
</feature>
<proteinExistence type="inferred from homology"/>
<comment type="PTM">
    <text evidence="10">Is synthesized initially as an inactive proenzyme. Formation of the active enzyme involves a self-maturation process in which the active site pyruvoyl group is generated from an internal serine residue via an autocatalytic post-translational modification. Two non-identical subunits are generated from the proenzyme in this reaction, and the pyruvate is formed at the N-terminus of the alpha chain, which is derived from the carboxyl end of the proenzyme. The post-translation cleavage follows an unusual pathway, termed non-hydrolytic serinolysis, in which the side chain hydroxyl group of the serine supplies its oxygen atom to form the C-terminus of the beta chain, while the remainder of the serine residue undergoes an oxidative deamination to produce ammonia and the pyruvoyl group blocking the N-terminus of the alpha chain.</text>
</comment>
<keyword evidence="9 10" id="KW-0670">Pyruvate</keyword>
<keyword evidence="6 10" id="KW-0865">Zymogen</keyword>